<dbReference type="InterPro" id="IPR039723">
    <property type="entry name" value="Vps71/ZNHIT1"/>
</dbReference>
<dbReference type="EMBL" id="GL883010">
    <property type="protein sequence ID" value="EGG21938.1"/>
    <property type="molecule type" value="Genomic_DNA"/>
</dbReference>
<feature type="domain" description="HIT-type" evidence="6">
    <location>
        <begin position="137"/>
        <end position="169"/>
    </location>
</feature>
<evidence type="ECO:0000256" key="1">
    <source>
        <dbReference type="ARBA" id="ARBA00022723"/>
    </source>
</evidence>
<evidence type="ECO:0000256" key="2">
    <source>
        <dbReference type="ARBA" id="ARBA00022771"/>
    </source>
</evidence>
<dbReference type="GO" id="GO:0006338">
    <property type="term" value="P:chromatin remodeling"/>
    <property type="evidence" value="ECO:0007669"/>
    <property type="project" value="InterPro"/>
</dbReference>
<dbReference type="GeneID" id="14874136"/>
<dbReference type="OrthoDB" id="74807at2759"/>
<feature type="compositionally biased region" description="Acidic residues" evidence="5">
    <location>
        <begin position="62"/>
        <end position="74"/>
    </location>
</feature>
<dbReference type="KEGG" id="dfa:DFA_01824"/>
<dbReference type="GO" id="GO:0005634">
    <property type="term" value="C:nucleus"/>
    <property type="evidence" value="ECO:0007669"/>
    <property type="project" value="UniProtKB-ARBA"/>
</dbReference>
<dbReference type="RefSeq" id="XP_004359789.1">
    <property type="nucleotide sequence ID" value="XM_004359732.1"/>
</dbReference>
<sequence>MSTKEQLPVVQASELAAGKRKSVISRRFRVVTDEDRLKLKQKTIELHIERLENDNELEIDEENDEEYKVDDQEDMVYSTPKNKRKLNREREKKKSQVKNLSFPIVLERSYLETYPPNVPTYNTIASTPSIYPPRHFCSICGYIGDYSCKQCYSRYCSKKCFAVHNDNRCKTSLY</sequence>
<dbReference type="GO" id="GO:0008270">
    <property type="term" value="F:zinc ion binding"/>
    <property type="evidence" value="ECO:0007669"/>
    <property type="project" value="UniProtKB-UniRule"/>
</dbReference>
<dbReference type="Proteomes" id="UP000007797">
    <property type="component" value="Unassembled WGS sequence"/>
</dbReference>
<dbReference type="OMA" id="MICAFIR"/>
<dbReference type="CDD" id="cd21437">
    <property type="entry name" value="zf-HIT_ZNHIT1_like"/>
    <property type="match status" value="1"/>
</dbReference>
<dbReference type="Pfam" id="PF04438">
    <property type="entry name" value="zf-HIT"/>
    <property type="match status" value="1"/>
</dbReference>
<evidence type="ECO:0000259" key="6">
    <source>
        <dbReference type="PROSITE" id="PS51083"/>
    </source>
</evidence>
<reference evidence="8" key="1">
    <citation type="journal article" date="2011" name="Genome Res.">
        <title>Phylogeny-wide analysis of social amoeba genomes highlights ancient origins for complex intercellular communication.</title>
        <authorList>
            <person name="Heidel A.J."/>
            <person name="Lawal H.M."/>
            <person name="Felder M."/>
            <person name="Schilde C."/>
            <person name="Helps N.R."/>
            <person name="Tunggal B."/>
            <person name="Rivero F."/>
            <person name="John U."/>
            <person name="Schleicher M."/>
            <person name="Eichinger L."/>
            <person name="Platzer M."/>
            <person name="Noegel A.A."/>
            <person name="Schaap P."/>
            <person name="Gloeckner G."/>
        </authorList>
    </citation>
    <scope>NUCLEOTIDE SEQUENCE [LARGE SCALE GENOMIC DNA]</scope>
    <source>
        <strain evidence="8">SH3</strain>
    </source>
</reference>
<keyword evidence="1" id="KW-0479">Metal-binding</keyword>
<organism evidence="7 8">
    <name type="scientific">Cavenderia fasciculata</name>
    <name type="common">Slime mold</name>
    <name type="synonym">Dictyostelium fasciculatum</name>
    <dbReference type="NCBI Taxonomy" id="261658"/>
    <lineage>
        <taxon>Eukaryota</taxon>
        <taxon>Amoebozoa</taxon>
        <taxon>Evosea</taxon>
        <taxon>Eumycetozoa</taxon>
        <taxon>Dictyostelia</taxon>
        <taxon>Acytosteliales</taxon>
        <taxon>Cavenderiaceae</taxon>
        <taxon>Cavenderia</taxon>
    </lineage>
</organism>
<dbReference type="PANTHER" id="PTHR13093">
    <property type="entry name" value="ZINC FINGER HIT DOMAIN CONTAINING PROTEIN 1"/>
    <property type="match status" value="1"/>
</dbReference>
<dbReference type="AlphaFoldDB" id="F4PUX6"/>
<accession>F4PUX6</accession>
<keyword evidence="3" id="KW-0862">Zinc</keyword>
<evidence type="ECO:0000256" key="4">
    <source>
        <dbReference type="PROSITE-ProRule" id="PRU00453"/>
    </source>
</evidence>
<dbReference type="PROSITE" id="PS51083">
    <property type="entry name" value="ZF_HIT"/>
    <property type="match status" value="1"/>
</dbReference>
<protein>
    <recommendedName>
        <fullName evidence="6">HIT-type domain-containing protein</fullName>
    </recommendedName>
</protein>
<keyword evidence="2 4" id="KW-0863">Zinc-finger</keyword>
<proteinExistence type="predicted"/>
<evidence type="ECO:0000313" key="8">
    <source>
        <dbReference type="Proteomes" id="UP000007797"/>
    </source>
</evidence>
<keyword evidence="8" id="KW-1185">Reference proteome</keyword>
<evidence type="ECO:0000313" key="7">
    <source>
        <dbReference type="EMBL" id="EGG21938.1"/>
    </source>
</evidence>
<gene>
    <name evidence="7" type="ORF">DFA_01824</name>
</gene>
<name>F4PUX6_CACFS</name>
<evidence type="ECO:0000256" key="3">
    <source>
        <dbReference type="ARBA" id="ARBA00022833"/>
    </source>
</evidence>
<dbReference type="STRING" id="1054147.F4PUX6"/>
<feature type="region of interest" description="Disordered" evidence="5">
    <location>
        <begin position="62"/>
        <end position="94"/>
    </location>
</feature>
<dbReference type="InterPro" id="IPR007529">
    <property type="entry name" value="Znf_HIT"/>
</dbReference>
<evidence type="ECO:0000256" key="5">
    <source>
        <dbReference type="SAM" id="MobiDB-lite"/>
    </source>
</evidence>